<organism evidence="3 4">
    <name type="scientific">Spirosoma fluviale</name>
    <dbReference type="NCBI Taxonomy" id="1597977"/>
    <lineage>
        <taxon>Bacteria</taxon>
        <taxon>Pseudomonadati</taxon>
        <taxon>Bacteroidota</taxon>
        <taxon>Cytophagia</taxon>
        <taxon>Cytophagales</taxon>
        <taxon>Cytophagaceae</taxon>
        <taxon>Spirosoma</taxon>
    </lineage>
</organism>
<keyword evidence="1" id="KW-0812">Transmembrane</keyword>
<feature type="domain" description="Flavinylation-associated cytochrome" evidence="2">
    <location>
        <begin position="7"/>
        <end position="57"/>
    </location>
</feature>
<evidence type="ECO:0000256" key="1">
    <source>
        <dbReference type="SAM" id="Phobius"/>
    </source>
</evidence>
<dbReference type="Gene3D" id="3.10.450.50">
    <property type="match status" value="1"/>
</dbReference>
<feature type="transmembrane region" description="Helical" evidence="1">
    <location>
        <begin position="76"/>
        <end position="97"/>
    </location>
</feature>
<evidence type="ECO:0000313" key="3">
    <source>
        <dbReference type="EMBL" id="SOD79714.1"/>
    </source>
</evidence>
<dbReference type="OrthoDB" id="947651at2"/>
<keyword evidence="1" id="KW-1133">Transmembrane helix</keyword>
<protein>
    <recommendedName>
        <fullName evidence="2">Flavinylation-associated cytochrome domain-containing protein</fullName>
    </recommendedName>
</protein>
<reference evidence="4" key="1">
    <citation type="submission" date="2017-09" db="EMBL/GenBank/DDBJ databases">
        <authorList>
            <person name="Varghese N."/>
            <person name="Submissions S."/>
        </authorList>
    </citation>
    <scope>NUCLEOTIDE SEQUENCE [LARGE SCALE GENOMIC DNA]</scope>
    <source>
        <strain evidence="4">DSM 29961</strain>
    </source>
</reference>
<feature type="transmembrane region" description="Helical" evidence="1">
    <location>
        <begin position="39"/>
        <end position="64"/>
    </location>
</feature>
<evidence type="ECO:0000259" key="2">
    <source>
        <dbReference type="Pfam" id="PF14358"/>
    </source>
</evidence>
<evidence type="ECO:0000313" key="4">
    <source>
        <dbReference type="Proteomes" id="UP000219452"/>
    </source>
</evidence>
<dbReference type="EMBL" id="OCNH01000001">
    <property type="protein sequence ID" value="SOD79714.1"/>
    <property type="molecule type" value="Genomic_DNA"/>
</dbReference>
<keyword evidence="1" id="KW-0472">Membrane</keyword>
<name>A0A286FA45_9BACT</name>
<dbReference type="SUPFAM" id="SSF54427">
    <property type="entry name" value="NTF2-like"/>
    <property type="match status" value="1"/>
</dbReference>
<sequence length="238" mass="25372">MKSKNLVSLSVSAVFFVLSITGLLIYFGQGGYVVDHTHAWFGVLFFIAAVFHIVNNWSSIVGYSKSRRTGSIQKELIIPVVIVAIFAAGIGFDVPVFKKLGNAGKDLVRGSRPRGGPLSQAAVDSIASAVETAYATAYTKGDTGALAAVMPVKTALLTEAGTILNGSDIQKNLLARTAPETLKTKVDRAEALDDHTILVYGTSTNSTATSPSVYSHVLKEQDKKWKIIAAQRAFPSVQ</sequence>
<proteinExistence type="predicted"/>
<dbReference type="AlphaFoldDB" id="A0A286FA45"/>
<dbReference type="InterPro" id="IPR032710">
    <property type="entry name" value="NTF2-like_dom_sf"/>
</dbReference>
<accession>A0A286FA45</accession>
<dbReference type="InterPro" id="IPR025517">
    <property type="entry name" value="DUF4405"/>
</dbReference>
<dbReference type="RefSeq" id="WP_097124740.1">
    <property type="nucleotide sequence ID" value="NZ_OCNH01000001.1"/>
</dbReference>
<gene>
    <name evidence="3" type="ORF">SAMN06269250_1068</name>
</gene>
<feature type="transmembrane region" description="Helical" evidence="1">
    <location>
        <begin position="7"/>
        <end position="27"/>
    </location>
</feature>
<keyword evidence="4" id="KW-1185">Reference proteome</keyword>
<dbReference type="Pfam" id="PF14358">
    <property type="entry name" value="DUF4405"/>
    <property type="match status" value="1"/>
</dbReference>
<dbReference type="Proteomes" id="UP000219452">
    <property type="component" value="Unassembled WGS sequence"/>
</dbReference>